<dbReference type="InterPro" id="IPR024527">
    <property type="entry name" value="Eisosome1"/>
</dbReference>
<dbReference type="GO" id="GO:0070941">
    <property type="term" value="P:eisosome assembly"/>
    <property type="evidence" value="ECO:0007669"/>
    <property type="project" value="TreeGrafter"/>
</dbReference>
<evidence type="ECO:0000256" key="2">
    <source>
        <dbReference type="SAM" id="Coils"/>
    </source>
</evidence>
<feature type="compositionally biased region" description="Basic and acidic residues" evidence="3">
    <location>
        <begin position="60"/>
        <end position="71"/>
    </location>
</feature>
<evidence type="ECO:0008006" key="6">
    <source>
        <dbReference type="Google" id="ProtNLM"/>
    </source>
</evidence>
<name>J7R9F6_HUIN7</name>
<feature type="coiled-coil region" evidence="2">
    <location>
        <begin position="458"/>
        <end position="485"/>
    </location>
</feature>
<dbReference type="OrthoDB" id="4070583at2759"/>
<feature type="region of interest" description="Disordered" evidence="3">
    <location>
        <begin position="49"/>
        <end position="90"/>
    </location>
</feature>
<feature type="compositionally biased region" description="Polar residues" evidence="3">
    <location>
        <begin position="78"/>
        <end position="88"/>
    </location>
</feature>
<dbReference type="GeneID" id="34527207"/>
<dbReference type="OMA" id="HAGNERQ"/>
<dbReference type="PANTHER" id="PTHR28298">
    <property type="entry name" value="EISOSOME PROTEIN 1"/>
    <property type="match status" value="1"/>
</dbReference>
<keyword evidence="5" id="KW-1185">Reference proteome</keyword>
<dbReference type="HOGENOM" id="CLU_013228_0_0_1"/>
<feature type="compositionally biased region" description="Low complexity" evidence="3">
    <location>
        <begin position="749"/>
        <end position="761"/>
    </location>
</feature>
<dbReference type="Proteomes" id="UP000006310">
    <property type="component" value="Chromosome 8"/>
</dbReference>
<feature type="coiled-coil region" evidence="2">
    <location>
        <begin position="544"/>
        <end position="571"/>
    </location>
</feature>
<accession>J7R9F6</accession>
<feature type="region of interest" description="Disordered" evidence="3">
    <location>
        <begin position="736"/>
        <end position="844"/>
    </location>
</feature>
<proteinExistence type="inferred from homology"/>
<sequence length="923" mass="103274">MSLVSAVPNVRKNALEEGTVQGSVKVEKFEAAVAAQKLSAEQTKIVTTTTTTVRAKRSKSTPDKHDDDHQAVPRSMRSAASSQLQSYQKPGAPLSKEALYKVKMKYGVYDSPATKRNSGGLDSFPSVGYAANSAVQDSVMMGRYEQQMDLNRDAISAAQSLSKVLITEESLLDFGNEADSAKKDRDYLYSHNSAAAVYKNAPDIILRTFETPENPDVRKQMNLSKVLTGAERKANNRIKKRYVDESPEMIIKRNENALSAAYAVHPSERLPEHFSAEERHRRDLEKQKLEIVKHMTSDKVWKLAQEKTEKRLREQTELYDSETLVYGNMDYNRAAVKVAINNLKKSHLAESKLLEKTQGRINIGKDVWLKNNDIDDLARDLVKPILKEVDERATAQRKIDVLIDKRIEAYTQSWNDWKSLQLTRNKNDIELVERIKKSQSYEKSELNSSNEQKYNAMVSEMDSKISAKKQELAKVQKRRAELSTKLQQELVATVTEQKKRLSSWMLVQQQGLISAKNEETKMLQPYLNDLQVSETTDSRLRSDIEAIKIEMRDVQNEIQLHDNNIINLENDLQLLISGTERGDVASDEHRSMLSFKSKTKKEQMSKERHESQVKALKGRKSDEVKALDSSRAKLASLEKQLAANEKELGVNTARLTKNRDVVRKFKSLQQSDSAAEKYGNKDDLDQSVNRAISSVGFVSNIDDVSSLSEESSLTHSLADVGEVMQAERAQNMGRPTMVNAADDSPVEGSASDAAPSASARSVTGVSGIVGAPAENLSARAKPVQSSPTRLPHKNSPNQEKFSKPPKVSKNKRWMEHFFLGSNANRRNPANTRHYSKPNVTSPLVQQPPIQARTSVEEMQTRVSTPSFTGFSQGSIENDNEVRGLSGVVEGVSQKNVTIADTTEHPVAPKDVEGKRDSLFKEVF</sequence>
<dbReference type="eggNOG" id="ENOG502S8WV">
    <property type="taxonomic scope" value="Eukaryota"/>
</dbReference>
<protein>
    <recommendedName>
        <fullName evidence="6">Eisosome protein 1</fullName>
    </recommendedName>
</protein>
<reference evidence="4 5" key="1">
    <citation type="journal article" date="2011" name="Proc. Natl. Acad. Sci. U.S.A.">
        <title>Evolutionary erosion of yeast sex chromosomes by mating-type switching accidents.</title>
        <authorList>
            <person name="Gordon J.L."/>
            <person name="Armisen D."/>
            <person name="Proux-Wera E."/>
            <person name="Oheigeartaigh S.S."/>
            <person name="Byrne K.P."/>
            <person name="Wolfe K.H."/>
        </authorList>
    </citation>
    <scope>NUCLEOTIDE SEQUENCE [LARGE SCALE GENOMIC DNA]</scope>
    <source>
        <strain evidence="5">ATCC MYA-139 / BCRC 22969 / CBS 8797 / CCRC 22969 / KCTC 17520 / NBRC 10181 / NCYC 3082</strain>
    </source>
</reference>
<dbReference type="AlphaFoldDB" id="J7R9F6"/>
<feature type="compositionally biased region" description="Polar residues" evidence="3">
    <location>
        <begin position="783"/>
        <end position="799"/>
    </location>
</feature>
<evidence type="ECO:0000313" key="5">
    <source>
        <dbReference type="Proteomes" id="UP000006310"/>
    </source>
</evidence>
<dbReference type="KEGG" id="kng:KNAG_0H00590"/>
<organism evidence="4 5">
    <name type="scientific">Huiozyma naganishii (strain ATCC MYA-139 / BCRC 22969 / CBS 8797 / KCTC 17520 / NBRC 10181 / NCYC 3082 / Yp74L-3)</name>
    <name type="common">Yeast</name>
    <name type="synonym">Kazachstania naganishii</name>
    <dbReference type="NCBI Taxonomy" id="1071383"/>
    <lineage>
        <taxon>Eukaryota</taxon>
        <taxon>Fungi</taxon>
        <taxon>Dikarya</taxon>
        <taxon>Ascomycota</taxon>
        <taxon>Saccharomycotina</taxon>
        <taxon>Saccharomycetes</taxon>
        <taxon>Saccharomycetales</taxon>
        <taxon>Saccharomycetaceae</taxon>
        <taxon>Huiozyma</taxon>
    </lineage>
</organism>
<gene>
    <name evidence="4" type="primary">KNAG0H00590</name>
    <name evidence="4" type="ordered locus">KNAG_0H00590</name>
</gene>
<dbReference type="Pfam" id="PF12757">
    <property type="entry name" value="Eisosome1"/>
    <property type="match status" value="1"/>
</dbReference>
<dbReference type="STRING" id="1071383.J7R9F6"/>
<evidence type="ECO:0000256" key="1">
    <source>
        <dbReference type="ARBA" id="ARBA00008528"/>
    </source>
</evidence>
<feature type="compositionally biased region" description="Polar residues" evidence="3">
    <location>
        <begin position="821"/>
        <end position="844"/>
    </location>
</feature>
<dbReference type="EMBL" id="HE978321">
    <property type="protein sequence ID" value="CCK71475.1"/>
    <property type="molecule type" value="Genomic_DNA"/>
</dbReference>
<dbReference type="RefSeq" id="XP_022465720.1">
    <property type="nucleotide sequence ID" value="XM_022609311.1"/>
</dbReference>
<evidence type="ECO:0000256" key="3">
    <source>
        <dbReference type="SAM" id="MobiDB-lite"/>
    </source>
</evidence>
<comment type="similarity">
    <text evidence="1">Belongs to the EIS1 family.</text>
</comment>
<evidence type="ECO:0000313" key="4">
    <source>
        <dbReference type="EMBL" id="CCK71475.1"/>
    </source>
</evidence>
<dbReference type="PANTHER" id="PTHR28298:SF1">
    <property type="entry name" value="EISOSOME PROTEIN 1"/>
    <property type="match status" value="1"/>
</dbReference>
<keyword evidence="2" id="KW-0175">Coiled coil</keyword>
<reference evidence="5" key="2">
    <citation type="submission" date="2012-08" db="EMBL/GenBank/DDBJ databases">
        <title>Genome sequence of Kazachstania naganishii.</title>
        <authorList>
            <person name="Gordon J.L."/>
            <person name="Armisen D."/>
            <person name="Proux-Wera E."/>
            <person name="OhEigeartaigh S.S."/>
            <person name="Byrne K.P."/>
            <person name="Wolfe K.H."/>
        </authorList>
    </citation>
    <scope>NUCLEOTIDE SEQUENCE [LARGE SCALE GENOMIC DNA]</scope>
    <source>
        <strain evidence="5">ATCC MYA-139 / BCRC 22969 / CBS 8797 / CCRC 22969 / KCTC 17520 / NBRC 10181 / NCYC 3082</strain>
    </source>
</reference>